<organism evidence="2 3">
    <name type="scientific">Streptomyces chitinivorans</name>
    <dbReference type="NCBI Taxonomy" id="1257027"/>
    <lineage>
        <taxon>Bacteria</taxon>
        <taxon>Bacillati</taxon>
        <taxon>Actinomycetota</taxon>
        <taxon>Actinomycetes</taxon>
        <taxon>Kitasatosporales</taxon>
        <taxon>Streptomycetaceae</taxon>
        <taxon>Streptomyces</taxon>
    </lineage>
</organism>
<evidence type="ECO:0000313" key="2">
    <source>
        <dbReference type="EMBL" id="MFH0247084.1"/>
    </source>
</evidence>
<protein>
    <submittedName>
        <fullName evidence="2">Uncharacterized protein</fullName>
    </submittedName>
</protein>
<proteinExistence type="predicted"/>
<dbReference type="Proteomes" id="UP001607069">
    <property type="component" value="Unassembled WGS sequence"/>
</dbReference>
<evidence type="ECO:0000256" key="1">
    <source>
        <dbReference type="SAM" id="MobiDB-lite"/>
    </source>
</evidence>
<keyword evidence="3" id="KW-1185">Reference proteome</keyword>
<reference evidence="2 3" key="1">
    <citation type="submission" date="2024-10" db="EMBL/GenBank/DDBJ databases">
        <authorList>
            <person name="Cho J.-C."/>
        </authorList>
    </citation>
    <scope>NUCLEOTIDE SEQUENCE [LARGE SCALE GENOMIC DNA]</scope>
    <source>
        <strain evidence="2 3">KCTC29696</strain>
    </source>
</reference>
<evidence type="ECO:0000313" key="3">
    <source>
        <dbReference type="Proteomes" id="UP001607069"/>
    </source>
</evidence>
<dbReference type="RefSeq" id="WP_279951543.1">
    <property type="nucleotide sequence ID" value="NZ_BAABEN010000002.1"/>
</dbReference>
<name>A0ABW7HN67_9ACTN</name>
<dbReference type="EMBL" id="JBIHMK010000005">
    <property type="protein sequence ID" value="MFH0247084.1"/>
    <property type="molecule type" value="Genomic_DNA"/>
</dbReference>
<gene>
    <name evidence="2" type="ORF">ACG5V6_02475</name>
</gene>
<feature type="region of interest" description="Disordered" evidence="1">
    <location>
        <begin position="51"/>
        <end position="86"/>
    </location>
</feature>
<accession>A0ABW7HN67</accession>
<sequence length="86" mass="9288">MQRYADDHSAYLSSTTTYTSGAFDRTMTETAFGTTRAAYGCTAYGSDESALFTGADKPDGQTPEGEEDPRNAYRLNGHRWDAASGS</sequence>
<comment type="caution">
    <text evidence="2">The sequence shown here is derived from an EMBL/GenBank/DDBJ whole genome shotgun (WGS) entry which is preliminary data.</text>
</comment>